<name>A0A0L0UNF7_9BASI</name>
<protein>
    <submittedName>
        <fullName evidence="1">Uncharacterized protein</fullName>
    </submittedName>
</protein>
<evidence type="ECO:0000313" key="1">
    <source>
        <dbReference type="EMBL" id="KNE88491.1"/>
    </source>
</evidence>
<dbReference type="EMBL" id="AJIL01001749">
    <property type="protein sequence ID" value="KNE88491.1"/>
    <property type="molecule type" value="Genomic_DNA"/>
</dbReference>
<evidence type="ECO:0000313" key="2">
    <source>
        <dbReference type="Proteomes" id="UP000054564"/>
    </source>
</evidence>
<sequence>MTLGCNADPLSRFAVKCQCTETGKRRLCHSDAALLHLHDFPVDFDIDVDSDPHQGTVKPMGGGVGGRYTASDPDFSEQFCHILDGKRNITSFAAVMPLLPCSDACPTRALKFILPVRSK</sequence>
<reference evidence="2" key="1">
    <citation type="submission" date="2014-03" db="EMBL/GenBank/DDBJ databases">
        <title>The Genome Sequence of Puccinia striiformis f. sp. tritici PST-78.</title>
        <authorList>
            <consortium name="The Broad Institute Genome Sequencing Platform"/>
            <person name="Cuomo C."/>
            <person name="Hulbert S."/>
            <person name="Chen X."/>
            <person name="Walker B."/>
            <person name="Young S.K."/>
            <person name="Zeng Q."/>
            <person name="Gargeya S."/>
            <person name="Fitzgerald M."/>
            <person name="Haas B."/>
            <person name="Abouelleil A."/>
            <person name="Alvarado L."/>
            <person name="Arachchi H.M."/>
            <person name="Berlin A.M."/>
            <person name="Chapman S.B."/>
            <person name="Goldberg J."/>
            <person name="Griggs A."/>
            <person name="Gujja S."/>
            <person name="Hansen M."/>
            <person name="Howarth C."/>
            <person name="Imamovic A."/>
            <person name="Larimer J."/>
            <person name="McCowan C."/>
            <person name="Montmayeur A."/>
            <person name="Murphy C."/>
            <person name="Neiman D."/>
            <person name="Pearson M."/>
            <person name="Priest M."/>
            <person name="Roberts A."/>
            <person name="Saif S."/>
            <person name="Shea T."/>
            <person name="Sisk P."/>
            <person name="Sykes S."/>
            <person name="Wortman J."/>
            <person name="Nusbaum C."/>
            <person name="Birren B."/>
        </authorList>
    </citation>
    <scope>NUCLEOTIDE SEQUENCE [LARGE SCALE GENOMIC DNA]</scope>
    <source>
        <strain evidence="2">race PST-78</strain>
    </source>
</reference>
<comment type="caution">
    <text evidence="1">The sequence shown here is derived from an EMBL/GenBank/DDBJ whole genome shotgun (WGS) entry which is preliminary data.</text>
</comment>
<organism evidence="1 2">
    <name type="scientific">Puccinia striiformis f. sp. tritici PST-78</name>
    <dbReference type="NCBI Taxonomy" id="1165861"/>
    <lineage>
        <taxon>Eukaryota</taxon>
        <taxon>Fungi</taxon>
        <taxon>Dikarya</taxon>
        <taxon>Basidiomycota</taxon>
        <taxon>Pucciniomycotina</taxon>
        <taxon>Pucciniomycetes</taxon>
        <taxon>Pucciniales</taxon>
        <taxon>Pucciniaceae</taxon>
        <taxon>Puccinia</taxon>
    </lineage>
</organism>
<accession>A0A0L0UNF7</accession>
<proteinExistence type="predicted"/>
<gene>
    <name evidence="1" type="ORF">PSTG_18105</name>
</gene>
<dbReference type="Proteomes" id="UP000054564">
    <property type="component" value="Unassembled WGS sequence"/>
</dbReference>
<keyword evidence="2" id="KW-1185">Reference proteome</keyword>
<dbReference type="AlphaFoldDB" id="A0A0L0UNF7"/>